<dbReference type="Proteomes" id="UP001055811">
    <property type="component" value="Linkage Group LG04"/>
</dbReference>
<organism evidence="1 2">
    <name type="scientific">Cichorium intybus</name>
    <name type="common">Chicory</name>
    <dbReference type="NCBI Taxonomy" id="13427"/>
    <lineage>
        <taxon>Eukaryota</taxon>
        <taxon>Viridiplantae</taxon>
        <taxon>Streptophyta</taxon>
        <taxon>Embryophyta</taxon>
        <taxon>Tracheophyta</taxon>
        <taxon>Spermatophyta</taxon>
        <taxon>Magnoliopsida</taxon>
        <taxon>eudicotyledons</taxon>
        <taxon>Gunneridae</taxon>
        <taxon>Pentapetalae</taxon>
        <taxon>asterids</taxon>
        <taxon>campanulids</taxon>
        <taxon>Asterales</taxon>
        <taxon>Asteraceae</taxon>
        <taxon>Cichorioideae</taxon>
        <taxon>Cichorieae</taxon>
        <taxon>Cichoriinae</taxon>
        <taxon>Cichorium</taxon>
    </lineage>
</organism>
<dbReference type="EMBL" id="CM042012">
    <property type="protein sequence ID" value="KAI3751755.1"/>
    <property type="molecule type" value="Genomic_DNA"/>
</dbReference>
<comment type="caution">
    <text evidence="1">The sequence shown here is derived from an EMBL/GenBank/DDBJ whole genome shotgun (WGS) entry which is preliminary data.</text>
</comment>
<accession>A0ACB9DYW6</accession>
<evidence type="ECO:0000313" key="1">
    <source>
        <dbReference type="EMBL" id="KAI3751755.1"/>
    </source>
</evidence>
<name>A0ACB9DYW6_CICIN</name>
<reference evidence="2" key="1">
    <citation type="journal article" date="2022" name="Mol. Ecol. Resour.">
        <title>The genomes of chicory, endive, great burdock and yacon provide insights into Asteraceae palaeo-polyploidization history and plant inulin production.</title>
        <authorList>
            <person name="Fan W."/>
            <person name="Wang S."/>
            <person name="Wang H."/>
            <person name="Wang A."/>
            <person name="Jiang F."/>
            <person name="Liu H."/>
            <person name="Zhao H."/>
            <person name="Xu D."/>
            <person name="Zhang Y."/>
        </authorList>
    </citation>
    <scope>NUCLEOTIDE SEQUENCE [LARGE SCALE GENOMIC DNA]</scope>
    <source>
        <strain evidence="2">cv. Punajuju</strain>
    </source>
</reference>
<evidence type="ECO:0000313" key="2">
    <source>
        <dbReference type="Proteomes" id="UP001055811"/>
    </source>
</evidence>
<gene>
    <name evidence="1" type="ORF">L2E82_22846</name>
</gene>
<protein>
    <submittedName>
        <fullName evidence="1">Uncharacterized protein</fullName>
    </submittedName>
</protein>
<sequence>MFSTSIIFAIPVHVSLSDIPSGSTTCFSLSPSTIQAPPTHVAVAAVSSSDTTSSPSHLPHLYVSGQETDKLENEQQYSHHQLRKGKYVSLVWKPNEMLWLAKAWRVQYQGGGGMLGSDHASENLNPITIEGNVITPTPPSQLQGRGKTRVEKDREVAEFLQKMG</sequence>
<reference evidence="1 2" key="2">
    <citation type="journal article" date="2022" name="Mol. Ecol. Resour.">
        <title>The genomes of chicory, endive, great burdock and yacon provide insights into Asteraceae paleo-polyploidization history and plant inulin production.</title>
        <authorList>
            <person name="Fan W."/>
            <person name="Wang S."/>
            <person name="Wang H."/>
            <person name="Wang A."/>
            <person name="Jiang F."/>
            <person name="Liu H."/>
            <person name="Zhao H."/>
            <person name="Xu D."/>
            <person name="Zhang Y."/>
        </authorList>
    </citation>
    <scope>NUCLEOTIDE SEQUENCE [LARGE SCALE GENOMIC DNA]</scope>
    <source>
        <strain evidence="2">cv. Punajuju</strain>
        <tissue evidence="1">Leaves</tissue>
    </source>
</reference>
<proteinExistence type="predicted"/>
<keyword evidence="2" id="KW-1185">Reference proteome</keyword>